<dbReference type="Gene3D" id="3.40.50.150">
    <property type="entry name" value="Vaccinia Virus protein VP39"/>
    <property type="match status" value="1"/>
</dbReference>
<evidence type="ECO:0000313" key="10">
    <source>
        <dbReference type="EMBL" id="RLQ22018.1"/>
    </source>
</evidence>
<dbReference type="Pfam" id="PF01555">
    <property type="entry name" value="N6_N4_Mtase"/>
    <property type="match status" value="1"/>
</dbReference>
<dbReference type="Proteomes" id="UP000265509">
    <property type="component" value="Unassembled WGS sequence"/>
</dbReference>
<dbReference type="GO" id="GO:0009307">
    <property type="term" value="P:DNA restriction-modification system"/>
    <property type="evidence" value="ECO:0007669"/>
    <property type="project" value="UniProtKB-KW"/>
</dbReference>
<keyword evidence="11" id="KW-1185">Reference proteome</keyword>
<dbReference type="InterPro" id="IPR002941">
    <property type="entry name" value="DNA_methylase_N4/N6"/>
</dbReference>
<protein>
    <recommendedName>
        <fullName evidence="2">site-specific DNA-methyltransferase (cytosine-N(4)-specific)</fullName>
        <ecNumber evidence="2">2.1.1.113</ecNumber>
    </recommendedName>
</protein>
<dbReference type="AlphaFoldDB" id="A0A3L7DWQ7"/>
<evidence type="ECO:0000313" key="11">
    <source>
        <dbReference type="Proteomes" id="UP000265509"/>
    </source>
</evidence>
<dbReference type="GO" id="GO:0008170">
    <property type="term" value="F:N-methyltransferase activity"/>
    <property type="evidence" value="ECO:0007669"/>
    <property type="project" value="InterPro"/>
</dbReference>
<evidence type="ECO:0000256" key="2">
    <source>
        <dbReference type="ARBA" id="ARBA00012185"/>
    </source>
</evidence>
<name>A0A3L7DWQ7_9GAMM</name>
<dbReference type="GO" id="GO:0003677">
    <property type="term" value="F:DNA binding"/>
    <property type="evidence" value="ECO:0007669"/>
    <property type="project" value="UniProtKB-KW"/>
</dbReference>
<dbReference type="GO" id="GO:0032259">
    <property type="term" value="P:methylation"/>
    <property type="evidence" value="ECO:0007669"/>
    <property type="project" value="UniProtKB-KW"/>
</dbReference>
<keyword evidence="4 10" id="KW-0808">Transferase</keyword>
<evidence type="ECO:0000256" key="7">
    <source>
        <dbReference type="ARBA" id="ARBA00023125"/>
    </source>
</evidence>
<dbReference type="SUPFAM" id="SSF53335">
    <property type="entry name" value="S-adenosyl-L-methionine-dependent methyltransferases"/>
    <property type="match status" value="1"/>
</dbReference>
<feature type="domain" description="DNA methylase N-4/N-6" evidence="9">
    <location>
        <begin position="538"/>
        <end position="749"/>
    </location>
</feature>
<keyword evidence="6" id="KW-0680">Restriction system</keyword>
<dbReference type="OrthoDB" id="9816043at2"/>
<sequence length="779" mass="89826">MKTEDLISEFNRTIRWSYEPKKEILQGLDDLLEKLKAVNPHSKKVRVSKLFFHINNKFKFNSDGIAAFLGFSAQHGVTFNYHEKIQINKAFDESDATCLVEVFNGHARLANDTQLCELIKTTFLPISNESSLAKLHSELRSPTLTRKDSKPRDRSDEILAALFSSYVYSSYPENNLHEINDPIKRKHDYYSNYWEHLHSNHPELFSRDNTLSVIKIKKPQKFSAETYESLRDRILQFIKSNYAQLTNHGHLVVVIDQLSVGDISFQWRLWADSILYGEKHIAQEHRQYYFKSAQIQKATEDYIHGLDAEGSNFQILNRGFHYRDTFVFGKGKKQKLAILFQKNEPDETIIPCPACRTKHVQGNSYSTFGVRSWECSNQFCPDRSKFNRGKRYSFLQILKQTAIEDERNKIPTSSVREWSRDVDLEHTEDDLLEMLIRHYSLYGDKVYLYGWNSGSSTGLGRTIVKKRIPSTKSSAEMKGALGPQEFFSSEYFKRYLVDKLPTTHQKNFKKENVHGAEAVLGDSYEVLNSIKADTYEGAVTSPPYYNAREYSQWANIYTFLYDMYNINKAVFRTLKSGGIYLFNIFDYFDNENNVALSAMGEKRMILGAYIVDMFARIGFECVSNIIWDKGEIEGKRGFNNGNFSPYYQSPFNCWEHIFVFRKPGKSVVPTESFPNYIRLKPVMKMVKGENRHGHTAPFPKAIPDLLTTYLSEDAKVLDPFGGSMTTGISAFGSGLSSTCIELDENYFKLGISKLKNAVLKHDYFDEESLEPDLFGYEVV</sequence>
<keyword evidence="5" id="KW-0949">S-adenosyl-L-methionine</keyword>
<proteinExistence type="inferred from homology"/>
<evidence type="ECO:0000259" key="9">
    <source>
        <dbReference type="Pfam" id="PF01555"/>
    </source>
</evidence>
<accession>A0A3L7DWQ7</accession>
<evidence type="ECO:0000256" key="8">
    <source>
        <dbReference type="ARBA" id="ARBA00049120"/>
    </source>
</evidence>
<comment type="caution">
    <text evidence="10">The sequence shown here is derived from an EMBL/GenBank/DDBJ whole genome shotgun (WGS) entry which is preliminary data.</text>
</comment>
<evidence type="ECO:0000256" key="5">
    <source>
        <dbReference type="ARBA" id="ARBA00022691"/>
    </source>
</evidence>
<gene>
    <name evidence="10" type="ORF">DWB85_08740</name>
</gene>
<organism evidence="10 11">
    <name type="scientific">Seongchinamella sediminis</name>
    <dbReference type="NCBI Taxonomy" id="2283635"/>
    <lineage>
        <taxon>Bacteria</taxon>
        <taxon>Pseudomonadati</taxon>
        <taxon>Pseudomonadota</taxon>
        <taxon>Gammaproteobacteria</taxon>
        <taxon>Cellvibrionales</taxon>
        <taxon>Halieaceae</taxon>
        <taxon>Seongchinamella</taxon>
    </lineage>
</organism>
<dbReference type="PROSITE" id="PS00093">
    <property type="entry name" value="N4_MTASE"/>
    <property type="match status" value="1"/>
</dbReference>
<dbReference type="InterPro" id="IPR029063">
    <property type="entry name" value="SAM-dependent_MTases_sf"/>
</dbReference>
<comment type="catalytic activity">
    <reaction evidence="8">
        <text>a 2'-deoxycytidine in DNA + S-adenosyl-L-methionine = an N(4)-methyl-2'-deoxycytidine in DNA + S-adenosyl-L-homocysteine + H(+)</text>
        <dbReference type="Rhea" id="RHEA:16857"/>
        <dbReference type="Rhea" id="RHEA-COMP:11369"/>
        <dbReference type="Rhea" id="RHEA-COMP:13674"/>
        <dbReference type="ChEBI" id="CHEBI:15378"/>
        <dbReference type="ChEBI" id="CHEBI:57856"/>
        <dbReference type="ChEBI" id="CHEBI:59789"/>
        <dbReference type="ChEBI" id="CHEBI:85452"/>
        <dbReference type="ChEBI" id="CHEBI:137933"/>
        <dbReference type="EC" id="2.1.1.113"/>
    </reaction>
</comment>
<reference evidence="10 11" key="1">
    <citation type="submission" date="2018-07" db="EMBL/GenBank/DDBJ databases">
        <title>Halioglobus sp. genome submission.</title>
        <authorList>
            <person name="Ye M.-Q."/>
            <person name="Du Z.-J."/>
        </authorList>
    </citation>
    <scope>NUCLEOTIDE SEQUENCE [LARGE SCALE GENOMIC DNA]</scope>
    <source>
        <strain evidence="10 11">U0301</strain>
    </source>
</reference>
<dbReference type="PRINTS" id="PR00508">
    <property type="entry name" value="S21N4MTFRASE"/>
</dbReference>
<dbReference type="EC" id="2.1.1.113" evidence="2"/>
<evidence type="ECO:0000256" key="3">
    <source>
        <dbReference type="ARBA" id="ARBA00022603"/>
    </source>
</evidence>
<dbReference type="RefSeq" id="WP_117953844.1">
    <property type="nucleotide sequence ID" value="NZ_QRAN01000008.1"/>
</dbReference>
<dbReference type="GO" id="GO:0015667">
    <property type="term" value="F:site-specific DNA-methyltransferase (cytosine-N4-specific) activity"/>
    <property type="evidence" value="ECO:0007669"/>
    <property type="project" value="UniProtKB-EC"/>
</dbReference>
<evidence type="ECO:0000256" key="6">
    <source>
        <dbReference type="ARBA" id="ARBA00022747"/>
    </source>
</evidence>
<comment type="similarity">
    <text evidence="1">Belongs to the N(4)/N(6)-methyltransferase family. N(4) subfamily.</text>
</comment>
<keyword evidence="3 10" id="KW-0489">Methyltransferase</keyword>
<dbReference type="InterPro" id="IPR017985">
    <property type="entry name" value="MeTrfase_CN4_CS"/>
</dbReference>
<dbReference type="InterPro" id="IPR001091">
    <property type="entry name" value="RM_Methyltransferase"/>
</dbReference>
<dbReference type="EMBL" id="QRAN01000008">
    <property type="protein sequence ID" value="RLQ22018.1"/>
    <property type="molecule type" value="Genomic_DNA"/>
</dbReference>
<evidence type="ECO:0000256" key="4">
    <source>
        <dbReference type="ARBA" id="ARBA00022679"/>
    </source>
</evidence>
<keyword evidence="7" id="KW-0238">DNA-binding</keyword>
<evidence type="ECO:0000256" key="1">
    <source>
        <dbReference type="ARBA" id="ARBA00010203"/>
    </source>
</evidence>